<comment type="caution">
    <text evidence="1">The sequence shown here is derived from an EMBL/GenBank/DDBJ whole genome shotgun (WGS) entry which is preliminary data.</text>
</comment>
<name>X1BVQ4_9ZZZZ</name>
<reference evidence="1" key="1">
    <citation type="journal article" date="2014" name="Front. Microbiol.">
        <title>High frequency of phylogenetically diverse reductive dehalogenase-homologous genes in deep subseafloor sedimentary metagenomes.</title>
        <authorList>
            <person name="Kawai M."/>
            <person name="Futagami T."/>
            <person name="Toyoda A."/>
            <person name="Takaki Y."/>
            <person name="Nishi S."/>
            <person name="Hori S."/>
            <person name="Arai W."/>
            <person name="Tsubouchi T."/>
            <person name="Morono Y."/>
            <person name="Uchiyama I."/>
            <person name="Ito T."/>
            <person name="Fujiyama A."/>
            <person name="Inagaki F."/>
            <person name="Takami H."/>
        </authorList>
    </citation>
    <scope>NUCLEOTIDE SEQUENCE</scope>
    <source>
        <strain evidence="1">Expedition CK06-06</strain>
    </source>
</reference>
<dbReference type="EMBL" id="BART01010362">
    <property type="protein sequence ID" value="GAG88263.1"/>
    <property type="molecule type" value="Genomic_DNA"/>
</dbReference>
<evidence type="ECO:0000313" key="1">
    <source>
        <dbReference type="EMBL" id="GAG88263.1"/>
    </source>
</evidence>
<organism evidence="1">
    <name type="scientific">marine sediment metagenome</name>
    <dbReference type="NCBI Taxonomy" id="412755"/>
    <lineage>
        <taxon>unclassified sequences</taxon>
        <taxon>metagenomes</taxon>
        <taxon>ecological metagenomes</taxon>
    </lineage>
</organism>
<proteinExistence type="predicted"/>
<protein>
    <submittedName>
        <fullName evidence="1">Uncharacterized protein</fullName>
    </submittedName>
</protein>
<feature type="non-terminal residue" evidence="1">
    <location>
        <position position="1"/>
    </location>
</feature>
<sequence length="91" mass="10794">GMEAIVKANQVLVDYSGEELDDMEDIPGWAYLMSIAEKLYDEYEEEIEKGTYDWMVFEYGIDRFMIWGQLVRFIEDMKENAEIEAAYEKKD</sequence>
<dbReference type="AlphaFoldDB" id="X1BVQ4"/>
<gene>
    <name evidence="1" type="ORF">S01H4_22568</name>
</gene>
<accession>X1BVQ4</accession>